<dbReference type="RefSeq" id="WP_027512140.1">
    <property type="nucleotide sequence ID" value="NZ_CP104144.1"/>
</dbReference>
<sequence>MAIKLLNSCLDILHTQGLASQVLHSYFASVKRDLLDDDTVVAALVVAAGQLDVRSMRGEGRSRSNNLRKIFRIVQPEP</sequence>
<dbReference type="AlphaFoldDB" id="A0A2N0DGZ0"/>
<evidence type="ECO:0000313" key="4">
    <source>
        <dbReference type="Proteomes" id="UP001060123"/>
    </source>
</evidence>
<evidence type="ECO:0000313" key="1">
    <source>
        <dbReference type="EMBL" id="PKA45353.1"/>
    </source>
</evidence>
<dbReference type="Proteomes" id="UP000232164">
    <property type="component" value="Unassembled WGS sequence"/>
</dbReference>
<organism evidence="1 3">
    <name type="scientific">Rhizobium sullae</name>
    <name type="common">Rhizobium hedysari</name>
    <dbReference type="NCBI Taxonomy" id="50338"/>
    <lineage>
        <taxon>Bacteria</taxon>
        <taxon>Pseudomonadati</taxon>
        <taxon>Pseudomonadota</taxon>
        <taxon>Alphaproteobacteria</taxon>
        <taxon>Hyphomicrobiales</taxon>
        <taxon>Rhizobiaceae</taxon>
        <taxon>Rhizobium/Agrobacterium group</taxon>
        <taxon>Rhizobium</taxon>
    </lineage>
</organism>
<dbReference type="EMBL" id="PIQN01000002">
    <property type="protein sequence ID" value="PKA45353.1"/>
    <property type="molecule type" value="Genomic_DNA"/>
</dbReference>
<reference evidence="2" key="3">
    <citation type="submission" date="2022-09" db="EMBL/GenBank/DDBJ databases">
        <title>Australian commercial rhizobial inoculants.</title>
        <authorList>
            <person name="Kohlmeier M.G."/>
            <person name="O'Hara G.W."/>
            <person name="Colombi E."/>
            <person name="Ramsay J.P."/>
            <person name="Terpolilli J."/>
        </authorList>
    </citation>
    <scope>NUCLEOTIDE SEQUENCE</scope>
    <source>
        <strain evidence="2">WSM1592</strain>
        <plasmid evidence="2">pWSM1592_1</plasmid>
    </source>
</reference>
<keyword evidence="4" id="KW-1185">Reference proteome</keyword>
<dbReference type="Proteomes" id="UP001060123">
    <property type="component" value="Plasmid pWSM1592_1"/>
</dbReference>
<dbReference type="STRING" id="1041146.GCA_000427985_03232"/>
<proteinExistence type="predicted"/>
<name>A0A2N0DGZ0_RHISU</name>
<gene>
    <name evidence="1" type="ORF">CWR43_00580</name>
    <name evidence="2" type="ORF">N2599_25760</name>
</gene>
<reference evidence="1 3" key="2">
    <citation type="submission" date="2017-12" db="EMBL/GenBank/DDBJ databases">
        <title>Genome sequence of Rhizobium sullae HCNT1 isolated from Sulla coronaria nodules and featuring peculiar denitrification phenotypes.</title>
        <authorList>
            <person name="De Diego-Diaz B."/>
            <person name="Treu L."/>
            <person name="Campanaro S."/>
            <person name="Da Silva Duarte V."/>
            <person name="Basaglia M."/>
            <person name="Favaro L."/>
            <person name="Casella S."/>
            <person name="Squartini A."/>
        </authorList>
    </citation>
    <scope>NUCLEOTIDE SEQUENCE [LARGE SCALE GENOMIC DNA]</scope>
    <source>
        <strain evidence="1 3">HCNT1</strain>
    </source>
</reference>
<evidence type="ECO:0000313" key="3">
    <source>
        <dbReference type="Proteomes" id="UP000232164"/>
    </source>
</evidence>
<accession>A0A2N0DGZ0</accession>
<geneLocation type="plasmid" evidence="2 4">
    <name>pWSM1592_1</name>
</geneLocation>
<dbReference type="EMBL" id="CP104144">
    <property type="protein sequence ID" value="UWU18623.1"/>
    <property type="molecule type" value="Genomic_DNA"/>
</dbReference>
<protein>
    <submittedName>
        <fullName evidence="1">Uncharacterized protein</fullName>
    </submittedName>
</protein>
<evidence type="ECO:0000313" key="2">
    <source>
        <dbReference type="EMBL" id="UWU18623.1"/>
    </source>
</evidence>
<keyword evidence="2" id="KW-0614">Plasmid</keyword>
<reference evidence="1 3" key="1">
    <citation type="submission" date="2017-11" db="EMBL/GenBank/DDBJ databases">
        <authorList>
            <person name="Han C.G."/>
        </authorList>
    </citation>
    <scope>NUCLEOTIDE SEQUENCE [LARGE SCALE GENOMIC DNA]</scope>
    <source>
        <strain evidence="1 3">HCNT1</strain>
    </source>
</reference>